<dbReference type="PROSITE" id="PS50110">
    <property type="entry name" value="RESPONSE_REGULATORY"/>
    <property type="match status" value="1"/>
</dbReference>
<dbReference type="InterPro" id="IPR052893">
    <property type="entry name" value="TCS_response_regulator"/>
</dbReference>
<dbReference type="OrthoDB" id="9785718at2"/>
<dbReference type="SUPFAM" id="SSF52172">
    <property type="entry name" value="CheY-like"/>
    <property type="match status" value="1"/>
</dbReference>
<dbReference type="PANTHER" id="PTHR44520:SF2">
    <property type="entry name" value="RESPONSE REGULATOR RCP1"/>
    <property type="match status" value="1"/>
</dbReference>
<reference evidence="3 4" key="1">
    <citation type="submission" date="2017-04" db="EMBL/GenBank/DDBJ databases">
        <authorList>
            <person name="Afonso C.L."/>
            <person name="Miller P.J."/>
            <person name="Scott M.A."/>
            <person name="Spackman E."/>
            <person name="Goraichik I."/>
            <person name="Dimitrov K.M."/>
            <person name="Suarez D.L."/>
            <person name="Swayne D.E."/>
        </authorList>
    </citation>
    <scope>NUCLEOTIDE SEQUENCE [LARGE SCALE GENOMIC DNA]</scope>
    <source>
        <strain evidence="3 4">KR-140</strain>
    </source>
</reference>
<dbReference type="SMART" id="SM00448">
    <property type="entry name" value="REC"/>
    <property type="match status" value="1"/>
</dbReference>
<sequence>MALPQHFLLVDDNVGDQLLAEEAFHHLCPDCTLTCVSSGEVALELLRSRAVQPEVILLDVNMPGLSGFDVLQALKADPELAVLPVIMLSTSKAKGDVEAAYTLHASSYIVKAHDFDAFLKQIDTFLAYWRSAQLTRQ</sequence>
<keyword evidence="4" id="KW-1185">Reference proteome</keyword>
<feature type="modified residue" description="4-aspartylphosphate" evidence="1">
    <location>
        <position position="59"/>
    </location>
</feature>
<dbReference type="GO" id="GO:0003677">
    <property type="term" value="F:DNA binding"/>
    <property type="evidence" value="ECO:0007669"/>
    <property type="project" value="UniProtKB-KW"/>
</dbReference>
<evidence type="ECO:0000313" key="3">
    <source>
        <dbReference type="EMBL" id="SMB79394.1"/>
    </source>
</evidence>
<feature type="domain" description="Response regulatory" evidence="2">
    <location>
        <begin position="6"/>
        <end position="126"/>
    </location>
</feature>
<evidence type="ECO:0000313" key="4">
    <source>
        <dbReference type="Proteomes" id="UP000192582"/>
    </source>
</evidence>
<dbReference type="STRING" id="695939.SAMN00790413_05912"/>
<dbReference type="Proteomes" id="UP000192582">
    <property type="component" value="Unassembled WGS sequence"/>
</dbReference>
<organism evidence="3 4">
    <name type="scientific">Deinococcus hopiensis KR-140</name>
    <dbReference type="NCBI Taxonomy" id="695939"/>
    <lineage>
        <taxon>Bacteria</taxon>
        <taxon>Thermotogati</taxon>
        <taxon>Deinococcota</taxon>
        <taxon>Deinococci</taxon>
        <taxon>Deinococcales</taxon>
        <taxon>Deinococcaceae</taxon>
        <taxon>Deinococcus</taxon>
    </lineage>
</organism>
<dbReference type="InterPro" id="IPR011006">
    <property type="entry name" value="CheY-like_superfamily"/>
</dbReference>
<evidence type="ECO:0000256" key="1">
    <source>
        <dbReference type="PROSITE-ProRule" id="PRU00169"/>
    </source>
</evidence>
<accession>A0A1W1UF36</accession>
<dbReference type="AlphaFoldDB" id="A0A1W1UF36"/>
<gene>
    <name evidence="3" type="ORF">SAMN00790413_05912</name>
</gene>
<dbReference type="RefSeq" id="WP_084045514.1">
    <property type="nucleotide sequence ID" value="NZ_FWWU01000003.1"/>
</dbReference>
<protein>
    <submittedName>
        <fullName evidence="3">Response regulator containing CheY-like receiver, AAA-type ATPase, and DNA-binding domains</fullName>
    </submittedName>
</protein>
<name>A0A1W1UF36_9DEIO</name>
<dbReference type="EMBL" id="FWWU01000003">
    <property type="protein sequence ID" value="SMB79394.1"/>
    <property type="molecule type" value="Genomic_DNA"/>
</dbReference>
<dbReference type="CDD" id="cd17557">
    <property type="entry name" value="REC_Rcp-like"/>
    <property type="match status" value="1"/>
</dbReference>
<dbReference type="Pfam" id="PF00072">
    <property type="entry name" value="Response_reg"/>
    <property type="match status" value="1"/>
</dbReference>
<keyword evidence="1" id="KW-0597">Phosphoprotein</keyword>
<proteinExistence type="predicted"/>
<keyword evidence="3" id="KW-0238">DNA-binding</keyword>
<dbReference type="Gene3D" id="3.40.50.2300">
    <property type="match status" value="1"/>
</dbReference>
<dbReference type="PANTHER" id="PTHR44520">
    <property type="entry name" value="RESPONSE REGULATOR RCP1-RELATED"/>
    <property type="match status" value="1"/>
</dbReference>
<dbReference type="InterPro" id="IPR001789">
    <property type="entry name" value="Sig_transdc_resp-reg_receiver"/>
</dbReference>
<dbReference type="GO" id="GO:0000160">
    <property type="term" value="P:phosphorelay signal transduction system"/>
    <property type="evidence" value="ECO:0007669"/>
    <property type="project" value="InterPro"/>
</dbReference>
<evidence type="ECO:0000259" key="2">
    <source>
        <dbReference type="PROSITE" id="PS50110"/>
    </source>
</evidence>